<dbReference type="EMBL" id="MGDD01000222">
    <property type="protein sequence ID" value="OGL44477.1"/>
    <property type="molecule type" value="Genomic_DNA"/>
</dbReference>
<comment type="caution">
    <text evidence="2">The sequence shown here is derived from an EMBL/GenBank/DDBJ whole genome shotgun (WGS) entry which is preliminary data.</text>
</comment>
<dbReference type="Gene3D" id="1.20.950.20">
    <property type="entry name" value="Transmembrane di-heme cytochromes, Chain C"/>
    <property type="match status" value="1"/>
</dbReference>
<feature type="transmembrane region" description="Helical" evidence="1">
    <location>
        <begin position="116"/>
        <end position="135"/>
    </location>
</feature>
<evidence type="ECO:0000313" key="2">
    <source>
        <dbReference type="EMBL" id="OGL44477.1"/>
    </source>
</evidence>
<feature type="transmembrane region" description="Helical" evidence="1">
    <location>
        <begin position="170"/>
        <end position="191"/>
    </location>
</feature>
<organism evidence="2 3">
    <name type="scientific">Candidatus Schekmanbacteria bacterium RBG_13_48_7</name>
    <dbReference type="NCBI Taxonomy" id="1817878"/>
    <lineage>
        <taxon>Bacteria</taxon>
        <taxon>Candidatus Schekmaniibacteriota</taxon>
    </lineage>
</organism>
<dbReference type="InterPro" id="IPR036197">
    <property type="entry name" value="NarG-like_sf"/>
</dbReference>
<keyword evidence="1" id="KW-0472">Membrane</keyword>
<gene>
    <name evidence="2" type="ORF">A2161_12275</name>
</gene>
<feature type="transmembrane region" description="Helical" evidence="1">
    <location>
        <begin position="12"/>
        <end position="36"/>
    </location>
</feature>
<reference evidence="2 3" key="1">
    <citation type="journal article" date="2016" name="Nat. Commun.">
        <title>Thousands of microbial genomes shed light on interconnected biogeochemical processes in an aquifer system.</title>
        <authorList>
            <person name="Anantharaman K."/>
            <person name="Brown C.T."/>
            <person name="Hug L.A."/>
            <person name="Sharon I."/>
            <person name="Castelle C.J."/>
            <person name="Probst A.J."/>
            <person name="Thomas B.C."/>
            <person name="Singh A."/>
            <person name="Wilkins M.J."/>
            <person name="Karaoz U."/>
            <person name="Brodie E.L."/>
            <person name="Williams K.H."/>
            <person name="Hubbard S.S."/>
            <person name="Banfield J.F."/>
        </authorList>
    </citation>
    <scope>NUCLEOTIDE SEQUENCE [LARGE SCALE GENOMIC DNA]</scope>
</reference>
<keyword evidence="1" id="KW-1133">Transmembrane helix</keyword>
<evidence type="ECO:0008006" key="4">
    <source>
        <dbReference type="Google" id="ProtNLM"/>
    </source>
</evidence>
<feature type="transmembrane region" description="Helical" evidence="1">
    <location>
        <begin position="71"/>
        <end position="96"/>
    </location>
</feature>
<dbReference type="SUPFAM" id="SSF103501">
    <property type="entry name" value="Respiratory nitrate reductase 1 gamma chain"/>
    <property type="match status" value="1"/>
</dbReference>
<proteinExistence type="predicted"/>
<evidence type="ECO:0000313" key="3">
    <source>
        <dbReference type="Proteomes" id="UP000179266"/>
    </source>
</evidence>
<sequence length="234" mass="26294">MEQWVEWARGPVFRTVFIIMVLGLIRVFILNIINIIKAVSKANNKKIPYRVIALNTLKWIFPTTKVFGSRAFFSITSVLFHISIIITPIFLSAHIMLWDRGLGISWPSIGMGVSDFLTILAIVTSIALFIQRVSARASRALSRPQDYILPLLISIPFISGYLAMHPAMNPFNYFTTMFVHVMSGNLVIFLIPFSKLAHLVLLPSNQLVSEVGWHFVLDGPQKVTKTLGKEGIPV</sequence>
<dbReference type="Proteomes" id="UP000179266">
    <property type="component" value="Unassembled WGS sequence"/>
</dbReference>
<protein>
    <recommendedName>
        <fullName evidence="4">NarG-like domain-containing protein</fullName>
    </recommendedName>
</protein>
<keyword evidence="1" id="KW-0812">Transmembrane</keyword>
<name>A0A1F7RUA6_9BACT</name>
<accession>A0A1F7RUA6</accession>
<feature type="transmembrane region" description="Helical" evidence="1">
    <location>
        <begin position="147"/>
        <end position="164"/>
    </location>
</feature>
<evidence type="ECO:0000256" key="1">
    <source>
        <dbReference type="SAM" id="Phobius"/>
    </source>
</evidence>
<dbReference type="AlphaFoldDB" id="A0A1F7RUA6"/>